<feature type="region of interest" description="Disordered" evidence="1">
    <location>
        <begin position="630"/>
        <end position="650"/>
    </location>
</feature>
<dbReference type="EMBL" id="GG698918">
    <property type="protein sequence ID" value="EEU38395.1"/>
    <property type="molecule type" value="Genomic_DNA"/>
</dbReference>
<feature type="region of interest" description="Disordered" evidence="1">
    <location>
        <begin position="382"/>
        <end position="406"/>
    </location>
</feature>
<dbReference type="HOGENOM" id="CLU_030365_0_0_1"/>
<dbReference type="InParanoid" id="C7ZCM8"/>
<dbReference type="eggNOG" id="ENOG502T55D">
    <property type="taxonomic scope" value="Eukaryota"/>
</dbReference>
<dbReference type="AlphaFoldDB" id="C7ZCM8"/>
<feature type="region of interest" description="Disordered" evidence="1">
    <location>
        <begin position="148"/>
        <end position="177"/>
    </location>
</feature>
<dbReference type="Proteomes" id="UP000005206">
    <property type="component" value="Chromosome 2"/>
</dbReference>
<dbReference type="OrthoDB" id="5088573at2759"/>
<keyword evidence="3" id="KW-1185">Reference proteome</keyword>
<feature type="region of interest" description="Disordered" evidence="1">
    <location>
        <begin position="198"/>
        <end position="236"/>
    </location>
</feature>
<feature type="compositionally biased region" description="Polar residues" evidence="1">
    <location>
        <begin position="636"/>
        <end position="650"/>
    </location>
</feature>
<evidence type="ECO:0000256" key="1">
    <source>
        <dbReference type="SAM" id="MobiDB-lite"/>
    </source>
</evidence>
<feature type="region of interest" description="Disordered" evidence="1">
    <location>
        <begin position="1"/>
        <end position="26"/>
    </location>
</feature>
<protein>
    <submittedName>
        <fullName evidence="2">Uncharacterized protein</fullName>
    </submittedName>
</protein>
<dbReference type="OMA" id="ACHNDLE"/>
<reference evidence="2 3" key="1">
    <citation type="journal article" date="2009" name="PLoS Genet.">
        <title>The genome of Nectria haematococca: contribution of supernumerary chromosomes to gene expansion.</title>
        <authorList>
            <person name="Coleman J.J."/>
            <person name="Rounsley S.D."/>
            <person name="Rodriguez-Carres M."/>
            <person name="Kuo A."/>
            <person name="Wasmann C.C."/>
            <person name="Grimwood J."/>
            <person name="Schmutz J."/>
            <person name="Taga M."/>
            <person name="White G.J."/>
            <person name="Zhou S."/>
            <person name="Schwartz D.C."/>
            <person name="Freitag M."/>
            <person name="Ma L.J."/>
            <person name="Danchin E.G."/>
            <person name="Henrissat B."/>
            <person name="Coutinho P.M."/>
            <person name="Nelson D.R."/>
            <person name="Straney D."/>
            <person name="Napoli C.A."/>
            <person name="Barker B.M."/>
            <person name="Gribskov M."/>
            <person name="Rep M."/>
            <person name="Kroken S."/>
            <person name="Molnar I."/>
            <person name="Rensing C."/>
            <person name="Kennell J.C."/>
            <person name="Zamora J."/>
            <person name="Farman M.L."/>
            <person name="Selker E.U."/>
            <person name="Salamov A."/>
            <person name="Shapiro H."/>
            <person name="Pangilinan J."/>
            <person name="Lindquist E."/>
            <person name="Lamers C."/>
            <person name="Grigoriev I.V."/>
            <person name="Geiser D.M."/>
            <person name="Covert S.F."/>
            <person name="Temporini E."/>
            <person name="Vanetten H.D."/>
        </authorList>
    </citation>
    <scope>NUCLEOTIDE SEQUENCE [LARGE SCALE GENOMIC DNA]</scope>
    <source>
        <strain evidence="3">ATCC MYA-4622 / CBS 123669 / FGSC 9596 / NRRL 45880 / 77-13-4</strain>
    </source>
</reference>
<sequence length="650" mass="73312">MYPSMESNYATGNESSGNSFQHNGPARQNQTFSIYMNSLGVTPVQNSSPTSSSVKEKFDFGSIQALEEDQDSHGESKPIPRLAPTIKKADAEYINGMGARIEQKYQALLDRTGQTASMKDRRVEKLIQRATDQKLRINVQVESIKKWPRLPGNSRHHGASALVSQDTMPDYGMSQRSAELRERLREIHHKLNKAIGEISQISERSQSRTGAGRARSSRVSKNSKVSQSSKSPSRSEVLKNLGELVKQIEIDIAAIQSQLIQLSTCHPSFQSTKAFGELFVSSSATRTLYRHLCQACPLNEQEQGHSHTALVGLVPGREPRDIVRNKVAITTHHVAIESTFCQGHYIWFEAHSMLILPGDASEAVCSEPSSPQAVIEGLQQRFRRDSNSSTTPSLSTELSQTSQERRGSDDFCRIQVCPGSLAQGSNRLAMCIGDDQESGHHRMFYLGEKRRPKTSCEPLNLYDIIRDGEKSIGWLHPHLFERSRKLKEDQFKLAFKIAEAALRYGWREFGDAWGIKNIEFYPYESKRMPFLRAMIKHGSSKLEDFMFNLGTVLLQLGLWEVHTLGRSFDRVMEHHLVCLDVETVPEFQEAVRYCVSFAKYGDRHGDDNDFQHAFYQNVISPLRKMAKMPINDKSHISGTSRHSTDTEMST</sequence>
<dbReference type="VEuPathDB" id="FungiDB:NECHADRAFT_77107"/>
<accession>C7ZCM8</accession>
<dbReference type="GeneID" id="9670330"/>
<gene>
    <name evidence="2" type="ORF">NECHADRAFT_77107</name>
</gene>
<evidence type="ECO:0000313" key="3">
    <source>
        <dbReference type="Proteomes" id="UP000005206"/>
    </source>
</evidence>
<feature type="compositionally biased region" description="Low complexity" evidence="1">
    <location>
        <begin position="207"/>
        <end position="235"/>
    </location>
</feature>
<evidence type="ECO:0000313" key="2">
    <source>
        <dbReference type="EMBL" id="EEU38395.1"/>
    </source>
</evidence>
<feature type="compositionally biased region" description="Low complexity" evidence="1">
    <location>
        <begin position="387"/>
        <end position="402"/>
    </location>
</feature>
<dbReference type="RefSeq" id="XP_003044108.1">
    <property type="nucleotide sequence ID" value="XM_003044062.1"/>
</dbReference>
<name>C7ZCM8_FUSV7</name>
<proteinExistence type="predicted"/>
<dbReference type="KEGG" id="nhe:NECHADRAFT_77107"/>
<organism evidence="2 3">
    <name type="scientific">Fusarium vanettenii (strain ATCC MYA-4622 / CBS 123669 / FGSC 9596 / NRRL 45880 / 77-13-4)</name>
    <name type="common">Fusarium solani subsp. pisi</name>
    <dbReference type="NCBI Taxonomy" id="660122"/>
    <lineage>
        <taxon>Eukaryota</taxon>
        <taxon>Fungi</taxon>
        <taxon>Dikarya</taxon>
        <taxon>Ascomycota</taxon>
        <taxon>Pezizomycotina</taxon>
        <taxon>Sordariomycetes</taxon>
        <taxon>Hypocreomycetidae</taxon>
        <taxon>Hypocreales</taxon>
        <taxon>Nectriaceae</taxon>
        <taxon>Fusarium</taxon>
        <taxon>Fusarium solani species complex</taxon>
        <taxon>Fusarium vanettenii</taxon>
    </lineage>
</organism>